<keyword evidence="10" id="KW-0732">Signal</keyword>
<dbReference type="GO" id="GO:0016020">
    <property type="term" value="C:membrane"/>
    <property type="evidence" value="ECO:0007669"/>
    <property type="project" value="UniProtKB-SubCell"/>
</dbReference>
<keyword evidence="8" id="KW-0472">Membrane</keyword>
<sequence length="454" mass="50063">MIIKGILLLLVLSCASASQQNALHVGDIVVVVLSQADVYHSRLALELRDDIHRQASIIGGKAPKVRLAHEEFPHPGAWTVVPLLPQLYEMDGTNSSWIVFCEERTRFNLPQLVQALSQHDHTEESWLGNGLHDKEPTIIHHFAFTHNPDRFLYPLLPAGFAFSSALLKRLGNAAATIKKSDFSIDAMHELAVFTGTPLQSLASTFCSENRTGCAAYPVPFLPCGDAVPSEDIYFAVKTCLTHHSDRVPVVLKTWAKDASNIEFFSDVQDDTIPTTAVGVANTIRGHCAKTLAILRLVAERVQQLPNLQWLVLVDDDTLLSVSRLQSLLSCWSGQAVVVGERYGYNVHSSLGYNYPTGGGGVAISTALLPTLVAECRCQSDDSPDDMYLGFCLTRLAVPLVHSPFFHQARPVDYAPGYLATQLPVSFHKHWMLDPVVTYNQWFTSAKASRLHTEL</sequence>
<evidence type="ECO:0000256" key="9">
    <source>
        <dbReference type="ARBA" id="ARBA00037847"/>
    </source>
</evidence>
<dbReference type="PANTHER" id="PTHR10811">
    <property type="entry name" value="FRINGE-RELATED"/>
    <property type="match status" value="1"/>
</dbReference>
<accession>A0A1B6MG44</accession>
<evidence type="ECO:0000256" key="2">
    <source>
        <dbReference type="ARBA" id="ARBA00008661"/>
    </source>
</evidence>
<dbReference type="GO" id="GO:0016757">
    <property type="term" value="F:glycosyltransferase activity"/>
    <property type="evidence" value="ECO:0007669"/>
    <property type="project" value="UniProtKB-KW"/>
</dbReference>
<evidence type="ECO:0000256" key="4">
    <source>
        <dbReference type="ARBA" id="ARBA00022679"/>
    </source>
</evidence>
<organism evidence="12">
    <name type="scientific">Graphocephala atropunctata</name>
    <dbReference type="NCBI Taxonomy" id="36148"/>
    <lineage>
        <taxon>Eukaryota</taxon>
        <taxon>Metazoa</taxon>
        <taxon>Ecdysozoa</taxon>
        <taxon>Arthropoda</taxon>
        <taxon>Hexapoda</taxon>
        <taxon>Insecta</taxon>
        <taxon>Pterygota</taxon>
        <taxon>Neoptera</taxon>
        <taxon>Paraneoptera</taxon>
        <taxon>Hemiptera</taxon>
        <taxon>Auchenorrhyncha</taxon>
        <taxon>Membracoidea</taxon>
        <taxon>Cicadellidae</taxon>
        <taxon>Cicadellinae</taxon>
        <taxon>Cicadellini</taxon>
        <taxon>Graphocephala</taxon>
    </lineage>
</organism>
<dbReference type="InterPro" id="IPR003378">
    <property type="entry name" value="Fringe-like_glycosylTrfase"/>
</dbReference>
<dbReference type="EMBL" id="GEBQ01005118">
    <property type="protein sequence ID" value="JAT34859.1"/>
    <property type="molecule type" value="Transcribed_RNA"/>
</dbReference>
<comment type="similarity">
    <text evidence="2">Belongs to the glycosyltransferase 31 family.</text>
</comment>
<evidence type="ECO:0000256" key="5">
    <source>
        <dbReference type="ARBA" id="ARBA00022692"/>
    </source>
</evidence>
<dbReference type="Gene3D" id="3.90.550.50">
    <property type="match status" value="2"/>
</dbReference>
<evidence type="ECO:0000256" key="10">
    <source>
        <dbReference type="SAM" id="SignalP"/>
    </source>
</evidence>
<keyword evidence="3" id="KW-0328">Glycosyltransferase</keyword>
<keyword evidence="6" id="KW-0735">Signal-anchor</keyword>
<keyword evidence="7" id="KW-1133">Transmembrane helix</keyword>
<feature type="chain" id="PRO_5008588349" description="Fringe-like glycosyltransferase domain-containing protein" evidence="10">
    <location>
        <begin position="18"/>
        <end position="454"/>
    </location>
</feature>
<feature type="domain" description="Fringe-like glycosyltransferase" evidence="11">
    <location>
        <begin position="228"/>
        <end position="443"/>
    </location>
</feature>
<evidence type="ECO:0000256" key="8">
    <source>
        <dbReference type="ARBA" id="ARBA00023136"/>
    </source>
</evidence>
<dbReference type="Pfam" id="PF02434">
    <property type="entry name" value="Fringe"/>
    <property type="match status" value="1"/>
</dbReference>
<keyword evidence="5" id="KW-0812">Transmembrane</keyword>
<protein>
    <recommendedName>
        <fullName evidence="11">Fringe-like glycosyltransferase domain-containing protein</fullName>
    </recommendedName>
</protein>
<dbReference type="AlphaFoldDB" id="A0A1B6MG44"/>
<evidence type="ECO:0000256" key="7">
    <source>
        <dbReference type="ARBA" id="ARBA00022989"/>
    </source>
</evidence>
<evidence type="ECO:0000313" key="12">
    <source>
        <dbReference type="EMBL" id="JAT34859.1"/>
    </source>
</evidence>
<name>A0A1B6MG44_9HEMI</name>
<evidence type="ECO:0000256" key="1">
    <source>
        <dbReference type="ARBA" id="ARBA00004606"/>
    </source>
</evidence>
<gene>
    <name evidence="12" type="ORF">g.25885</name>
</gene>
<evidence type="ECO:0000256" key="3">
    <source>
        <dbReference type="ARBA" id="ARBA00022676"/>
    </source>
</evidence>
<evidence type="ECO:0000259" key="11">
    <source>
        <dbReference type="Pfam" id="PF02434"/>
    </source>
</evidence>
<comment type="subcellular location">
    <subcellularLocation>
        <location evidence="9">Endomembrane system</location>
        <topology evidence="9">Single-pass membrane protein</topology>
    </subcellularLocation>
    <subcellularLocation>
        <location evidence="1">Membrane</location>
        <topology evidence="1">Single-pass type II membrane protein</topology>
    </subcellularLocation>
</comment>
<proteinExistence type="inferred from homology"/>
<evidence type="ECO:0000256" key="6">
    <source>
        <dbReference type="ARBA" id="ARBA00022968"/>
    </source>
</evidence>
<keyword evidence="4" id="KW-0808">Transferase</keyword>
<feature type="signal peptide" evidence="10">
    <location>
        <begin position="1"/>
        <end position="17"/>
    </location>
</feature>
<dbReference type="GO" id="GO:0012505">
    <property type="term" value="C:endomembrane system"/>
    <property type="evidence" value="ECO:0007669"/>
    <property type="project" value="UniProtKB-SubCell"/>
</dbReference>
<reference evidence="12" key="1">
    <citation type="submission" date="2015-11" db="EMBL/GenBank/DDBJ databases">
        <title>De novo transcriptome assembly of four potential Pierce s Disease insect vectors from Arizona vineyards.</title>
        <authorList>
            <person name="Tassone E.E."/>
        </authorList>
    </citation>
    <scope>NUCLEOTIDE SEQUENCE</scope>
</reference>
<dbReference type="FunFam" id="3.90.550.50:FF:000008">
    <property type="entry name" value="Beta-1,3-glucosyltransferase"/>
    <property type="match status" value="1"/>
</dbReference>